<dbReference type="AlphaFoldDB" id="A0A9W4UDI7"/>
<dbReference type="InterPro" id="IPR050869">
    <property type="entry name" value="H3K4_H4K5_MeTrfase"/>
</dbReference>
<accession>A0A9W4UDI7</accession>
<dbReference type="CDD" id="cd20071">
    <property type="entry name" value="SET_SMYD"/>
    <property type="match status" value="1"/>
</dbReference>
<keyword evidence="3" id="KW-1185">Reference proteome</keyword>
<dbReference type="OrthoDB" id="1028014at2759"/>
<evidence type="ECO:0000313" key="3">
    <source>
        <dbReference type="Proteomes" id="UP001152607"/>
    </source>
</evidence>
<dbReference type="InterPro" id="IPR001214">
    <property type="entry name" value="SET_dom"/>
</dbReference>
<evidence type="ECO:0000313" key="2">
    <source>
        <dbReference type="EMBL" id="CAI6334403.1"/>
    </source>
</evidence>
<dbReference type="EMBL" id="CAOQHR010000005">
    <property type="protein sequence ID" value="CAI6334403.1"/>
    <property type="molecule type" value="Genomic_DNA"/>
</dbReference>
<proteinExistence type="predicted"/>
<dbReference type="GO" id="GO:0005634">
    <property type="term" value="C:nucleus"/>
    <property type="evidence" value="ECO:0007669"/>
    <property type="project" value="TreeGrafter"/>
</dbReference>
<dbReference type="Proteomes" id="UP001152607">
    <property type="component" value="Unassembled WGS sequence"/>
</dbReference>
<organism evidence="2 3">
    <name type="scientific">Periconia digitata</name>
    <dbReference type="NCBI Taxonomy" id="1303443"/>
    <lineage>
        <taxon>Eukaryota</taxon>
        <taxon>Fungi</taxon>
        <taxon>Dikarya</taxon>
        <taxon>Ascomycota</taxon>
        <taxon>Pezizomycotina</taxon>
        <taxon>Dothideomycetes</taxon>
        <taxon>Pleosporomycetidae</taxon>
        <taxon>Pleosporales</taxon>
        <taxon>Massarineae</taxon>
        <taxon>Periconiaceae</taxon>
        <taxon>Periconia</taxon>
    </lineage>
</organism>
<protein>
    <recommendedName>
        <fullName evidence="1">SET domain-containing protein</fullName>
    </recommendedName>
</protein>
<gene>
    <name evidence="2" type="ORF">PDIGIT_LOCUS7461</name>
</gene>
<dbReference type="PANTHER" id="PTHR12197">
    <property type="entry name" value="HISTONE-LYSINE N-METHYLTRANSFERASE SMYD"/>
    <property type="match status" value="1"/>
</dbReference>
<sequence>MSPTTTTLPTGAPTSPLFEIRETPHSGRAVFATKDIPNDTLLWRSTDLTLDVLLREYRREVCGECFAYDHGRDLPIRDQSLGFAFCTPSCLETWKSRNGPLGIQAWTAVEKLVKKRSKEDSEMVSPDLPRPSTKRIAEAWDTTTTAASLIRVARAADRDSPANQAGVAVPVDHDGGGVKCTKQHRKAVQKALLQPLNPDIISFVLSGILHTYHNPSAWPCILALASDDTPYSSADDLAAYTRTYLHLLAVLPLPLLPHVTAESIRLLGSRDSHNSFGIRSLEDEGAEFFGYGCWPSASYFNHSCAPSVAKRRDGRVWEFRSARDVKEGEELCITYLSGEERRLSRGKRVGILKRNWGFDCACDRCEGV</sequence>
<name>A0A9W4UDI7_9PLEO</name>
<comment type="caution">
    <text evidence="2">The sequence shown here is derived from an EMBL/GenBank/DDBJ whole genome shotgun (WGS) entry which is preliminary data.</text>
</comment>
<evidence type="ECO:0000259" key="1">
    <source>
        <dbReference type="PROSITE" id="PS50280"/>
    </source>
</evidence>
<dbReference type="Gene3D" id="2.170.270.10">
    <property type="entry name" value="SET domain"/>
    <property type="match status" value="1"/>
</dbReference>
<feature type="domain" description="SET" evidence="1">
    <location>
        <begin position="16"/>
        <end position="336"/>
    </location>
</feature>
<dbReference type="PANTHER" id="PTHR12197:SF294">
    <property type="entry name" value="POTENTIAL PROTEIN LYSINE METHYLTRANSFERASE SET6"/>
    <property type="match status" value="1"/>
</dbReference>
<reference evidence="2" key="1">
    <citation type="submission" date="2023-01" db="EMBL/GenBank/DDBJ databases">
        <authorList>
            <person name="Van Ghelder C."/>
            <person name="Rancurel C."/>
        </authorList>
    </citation>
    <scope>NUCLEOTIDE SEQUENCE</scope>
    <source>
        <strain evidence="2">CNCM I-4278</strain>
    </source>
</reference>
<dbReference type="SUPFAM" id="SSF82199">
    <property type="entry name" value="SET domain"/>
    <property type="match status" value="1"/>
</dbReference>
<dbReference type="InterPro" id="IPR046341">
    <property type="entry name" value="SET_dom_sf"/>
</dbReference>
<dbReference type="Pfam" id="PF00856">
    <property type="entry name" value="SET"/>
    <property type="match status" value="1"/>
</dbReference>
<dbReference type="PROSITE" id="PS50280">
    <property type="entry name" value="SET"/>
    <property type="match status" value="1"/>
</dbReference>